<evidence type="ECO:0000313" key="4">
    <source>
        <dbReference type="Proteomes" id="UP000750334"/>
    </source>
</evidence>
<feature type="region of interest" description="Disordered" evidence="1">
    <location>
        <begin position="1"/>
        <end position="146"/>
    </location>
</feature>
<dbReference type="EMBL" id="PUHR01000076">
    <property type="protein sequence ID" value="KAG0668180.1"/>
    <property type="molecule type" value="Genomic_DNA"/>
</dbReference>
<dbReference type="Proteomes" id="UP000750334">
    <property type="component" value="Unassembled WGS sequence"/>
</dbReference>
<dbReference type="InterPro" id="IPR003892">
    <property type="entry name" value="CUE"/>
</dbReference>
<organism evidence="3 4">
    <name type="scientific">Maudiozyma exigua</name>
    <name type="common">Yeast</name>
    <name type="synonym">Kazachstania exigua</name>
    <dbReference type="NCBI Taxonomy" id="34358"/>
    <lineage>
        <taxon>Eukaryota</taxon>
        <taxon>Fungi</taxon>
        <taxon>Dikarya</taxon>
        <taxon>Ascomycota</taxon>
        <taxon>Saccharomycotina</taxon>
        <taxon>Saccharomycetes</taxon>
        <taxon>Saccharomycetales</taxon>
        <taxon>Saccharomycetaceae</taxon>
        <taxon>Maudiozyma</taxon>
    </lineage>
</organism>
<protein>
    <submittedName>
        <fullName evidence="3">Ubiquitin-binding protein cue5</fullName>
    </submittedName>
</protein>
<dbReference type="GO" id="GO:0005737">
    <property type="term" value="C:cytoplasm"/>
    <property type="evidence" value="ECO:0007669"/>
    <property type="project" value="TreeGrafter"/>
</dbReference>
<feature type="compositionally biased region" description="Basic and acidic residues" evidence="1">
    <location>
        <begin position="63"/>
        <end position="89"/>
    </location>
</feature>
<accession>A0A9P7BBC6</accession>
<dbReference type="GO" id="GO:0031624">
    <property type="term" value="F:ubiquitin conjugating enzyme binding"/>
    <property type="evidence" value="ECO:0007669"/>
    <property type="project" value="TreeGrafter"/>
</dbReference>
<feature type="compositionally biased region" description="Low complexity" evidence="1">
    <location>
        <begin position="344"/>
        <end position="366"/>
    </location>
</feature>
<dbReference type="GO" id="GO:0043130">
    <property type="term" value="F:ubiquitin binding"/>
    <property type="evidence" value="ECO:0007669"/>
    <property type="project" value="InterPro"/>
</dbReference>
<proteinExistence type="predicted"/>
<feature type="region of interest" description="Disordered" evidence="1">
    <location>
        <begin position="225"/>
        <end position="274"/>
    </location>
</feature>
<dbReference type="PANTHER" id="PTHR16461:SF5">
    <property type="entry name" value="TOLL-INTERACTING PROTEIN"/>
    <property type="match status" value="1"/>
</dbReference>
<feature type="compositionally biased region" description="Basic and acidic residues" evidence="1">
    <location>
        <begin position="122"/>
        <end position="144"/>
    </location>
</feature>
<sequence>MSKMSEELKDTKVSDTKTTVDKTDEAGTIEKKEESRNVEDIPTGGITMNEEIDSDEKYDDDEANKANDNETKEDSTKSKPTETKSDEIKVVAPEPATLDDITTDEPNNDDNDDAPPLPTRNKTVELEGKSEGQAEAESKPKENPLLKQLQDAFPSIEEKYIRAIIIASKGSMDPAFNALLYLSDPKSGADIPLPSKQPSPSPNLPSRKKLTQLEQDELLAKQLNDQYNNNYKRNSQRRKGSSTTTASSRLGRRTTDENINEPIPFDSTNNRDKQLHVERLSERRRRLKENGEFNPDSYQDDDDSWGQFVEKDLPEITARANKSLQDTASRVGNWFNRNFGSDEQQQQQQQQQQSQMYNNNNSNANAFGYNDEQMREQEEALRFYENQRNQPSSVKMSSTNNDSQNERRRFNSFGQRIGEDSLENHGISLNNDEFSDDEDVPPQLPTRERTREGNDSSNENGSADSADPDASMVTHDSQRVVSQTTYIDTPDKTPKKKWQPVPPEPIDATPTKVNATTNKSTDPDADDFMINSDDE</sequence>
<evidence type="ECO:0000313" key="3">
    <source>
        <dbReference type="EMBL" id="KAG0668180.1"/>
    </source>
</evidence>
<comment type="caution">
    <text evidence="3">The sequence shown here is derived from an EMBL/GenBank/DDBJ whole genome shotgun (WGS) entry which is preliminary data.</text>
</comment>
<feature type="compositionally biased region" description="Polar residues" evidence="1">
    <location>
        <begin position="387"/>
        <end position="403"/>
    </location>
</feature>
<dbReference type="Pfam" id="PF02845">
    <property type="entry name" value="CUE"/>
    <property type="match status" value="1"/>
</dbReference>
<dbReference type="SUPFAM" id="SSF46934">
    <property type="entry name" value="UBA-like"/>
    <property type="match status" value="1"/>
</dbReference>
<feature type="compositionally biased region" description="Acidic residues" evidence="1">
    <location>
        <begin position="50"/>
        <end position="62"/>
    </location>
</feature>
<reference evidence="3 4" key="1">
    <citation type="submission" date="2020-11" db="EMBL/GenBank/DDBJ databases">
        <title>Kefir isolates.</title>
        <authorList>
            <person name="Marcisauskas S."/>
            <person name="Kim Y."/>
            <person name="Blasche S."/>
        </authorList>
    </citation>
    <scope>NUCLEOTIDE SEQUENCE [LARGE SCALE GENOMIC DNA]</scope>
    <source>
        <strain evidence="3 4">OG2</strain>
    </source>
</reference>
<feature type="region of interest" description="Disordered" evidence="1">
    <location>
        <begin position="286"/>
        <end position="305"/>
    </location>
</feature>
<keyword evidence="4" id="KW-1185">Reference proteome</keyword>
<name>A0A9P7BBC6_MAUEX</name>
<dbReference type="GO" id="GO:0006511">
    <property type="term" value="P:ubiquitin-dependent protein catabolic process"/>
    <property type="evidence" value="ECO:0007669"/>
    <property type="project" value="TreeGrafter"/>
</dbReference>
<dbReference type="FunFam" id="1.10.8.10:FF:000064">
    <property type="entry name" value="Similar to CUE domain-containing protein"/>
    <property type="match status" value="1"/>
</dbReference>
<dbReference type="InterPro" id="IPR041807">
    <property type="entry name" value="Cue5/Don1_CUE"/>
</dbReference>
<dbReference type="PANTHER" id="PTHR16461">
    <property type="entry name" value="TOLL-INTERACTING PROTEIN"/>
    <property type="match status" value="1"/>
</dbReference>
<feature type="compositionally biased region" description="Polar residues" evidence="1">
    <location>
        <begin position="511"/>
        <end position="520"/>
    </location>
</feature>
<dbReference type="PROSITE" id="PS51140">
    <property type="entry name" value="CUE"/>
    <property type="match status" value="1"/>
</dbReference>
<dbReference type="AlphaFoldDB" id="A0A9P7BBC6"/>
<dbReference type="Gene3D" id="1.10.8.10">
    <property type="entry name" value="DNA helicase RuvA subunit, C-terminal domain"/>
    <property type="match status" value="1"/>
</dbReference>
<feature type="compositionally biased region" description="Polar residues" evidence="1">
    <location>
        <begin position="333"/>
        <end position="343"/>
    </location>
</feature>
<feature type="region of interest" description="Disordered" evidence="1">
    <location>
        <begin position="387"/>
        <end position="406"/>
    </location>
</feature>
<feature type="compositionally biased region" description="Basic and acidic residues" evidence="1">
    <location>
        <begin position="1"/>
        <end position="39"/>
    </location>
</feature>
<evidence type="ECO:0000256" key="1">
    <source>
        <dbReference type="SAM" id="MobiDB-lite"/>
    </source>
</evidence>
<feature type="domain" description="CUE" evidence="2">
    <location>
        <begin position="141"/>
        <end position="184"/>
    </location>
</feature>
<feature type="region of interest" description="Disordered" evidence="1">
    <location>
        <begin position="333"/>
        <end position="367"/>
    </location>
</feature>
<gene>
    <name evidence="3" type="primary">CUE5</name>
    <name evidence="3" type="ORF">C6P45_004927</name>
</gene>
<evidence type="ECO:0000259" key="2">
    <source>
        <dbReference type="PROSITE" id="PS51140"/>
    </source>
</evidence>
<feature type="compositionally biased region" description="Acidic residues" evidence="1">
    <location>
        <begin position="101"/>
        <end position="113"/>
    </location>
</feature>
<dbReference type="SMART" id="SM00546">
    <property type="entry name" value="CUE"/>
    <property type="match status" value="1"/>
</dbReference>
<dbReference type="OrthoDB" id="9942608at2759"/>
<dbReference type="InterPro" id="IPR009060">
    <property type="entry name" value="UBA-like_sf"/>
</dbReference>
<dbReference type="CDD" id="cd14372">
    <property type="entry name" value="CUE_Cue5p_like"/>
    <property type="match status" value="1"/>
</dbReference>
<feature type="compositionally biased region" description="Acidic residues" evidence="1">
    <location>
        <begin position="523"/>
        <end position="535"/>
    </location>
</feature>
<feature type="region of interest" description="Disordered" evidence="1">
    <location>
        <begin position="416"/>
        <end position="535"/>
    </location>
</feature>